<organism evidence="3 4">
    <name type="scientific">Acinetobacter bouvetii DSM 14964 = CIP 107468</name>
    <dbReference type="NCBI Taxonomy" id="1120925"/>
    <lineage>
        <taxon>Bacteria</taxon>
        <taxon>Pseudomonadati</taxon>
        <taxon>Pseudomonadota</taxon>
        <taxon>Gammaproteobacteria</taxon>
        <taxon>Moraxellales</taxon>
        <taxon>Moraxellaceae</taxon>
        <taxon>Acinetobacter</taxon>
    </lineage>
</organism>
<dbReference type="Proteomes" id="UP000018460">
    <property type="component" value="Unassembled WGS sequence"/>
</dbReference>
<keyword evidence="1" id="KW-0812">Transmembrane</keyword>
<keyword evidence="1" id="KW-0472">Membrane</keyword>
<protein>
    <recommendedName>
        <fullName evidence="2">DUF2726 domain-containing protein</fullName>
    </recommendedName>
</protein>
<proteinExistence type="predicted"/>
<dbReference type="AlphaFoldDB" id="N9DP02"/>
<gene>
    <name evidence="3" type="ORF">F941_02229</name>
</gene>
<feature type="transmembrane region" description="Helical" evidence="1">
    <location>
        <begin position="18"/>
        <end position="41"/>
    </location>
</feature>
<dbReference type="eggNOG" id="ENOG50331QV">
    <property type="taxonomic scope" value="Bacteria"/>
</dbReference>
<evidence type="ECO:0000313" key="4">
    <source>
        <dbReference type="Proteomes" id="UP000018460"/>
    </source>
</evidence>
<name>N9DP02_9GAMM</name>
<evidence type="ECO:0000313" key="3">
    <source>
        <dbReference type="EMBL" id="ENV82188.1"/>
    </source>
</evidence>
<evidence type="ECO:0000259" key="2">
    <source>
        <dbReference type="Pfam" id="PF10881"/>
    </source>
</evidence>
<reference evidence="3 4" key="1">
    <citation type="submission" date="2013-02" db="EMBL/GenBank/DDBJ databases">
        <title>The Genome Sequence of Acinetobacter bouvetii CIP 107468.</title>
        <authorList>
            <consortium name="The Broad Institute Genome Sequencing Platform"/>
            <consortium name="The Broad Institute Genome Sequencing Center for Infectious Disease"/>
            <person name="Cerqueira G."/>
            <person name="Feldgarden M."/>
            <person name="Courvalin P."/>
            <person name="Perichon B."/>
            <person name="Grillot-Courvalin C."/>
            <person name="Clermont D."/>
            <person name="Rocha E."/>
            <person name="Yoon E.-J."/>
            <person name="Nemec A."/>
            <person name="Walker B."/>
            <person name="Young S.K."/>
            <person name="Zeng Q."/>
            <person name="Gargeya S."/>
            <person name="Fitzgerald M."/>
            <person name="Haas B."/>
            <person name="Abouelleil A."/>
            <person name="Alvarado L."/>
            <person name="Arachchi H.M."/>
            <person name="Berlin A.M."/>
            <person name="Chapman S.B."/>
            <person name="Dewar J."/>
            <person name="Goldberg J."/>
            <person name="Griggs A."/>
            <person name="Gujja S."/>
            <person name="Hansen M."/>
            <person name="Howarth C."/>
            <person name="Imamovic A."/>
            <person name="Larimer J."/>
            <person name="McCowan C."/>
            <person name="Murphy C."/>
            <person name="Neiman D."/>
            <person name="Pearson M."/>
            <person name="Priest M."/>
            <person name="Roberts A."/>
            <person name="Saif S."/>
            <person name="Shea T."/>
            <person name="Sisk P."/>
            <person name="Sykes S."/>
            <person name="Wortman J."/>
            <person name="Nusbaum C."/>
            <person name="Birren B."/>
        </authorList>
    </citation>
    <scope>NUCLEOTIDE SEQUENCE [LARGE SCALE GENOMIC DNA]</scope>
    <source>
        <strain evidence="3 4">CIP 107468</strain>
    </source>
</reference>
<keyword evidence="4" id="KW-1185">Reference proteome</keyword>
<dbReference type="InterPro" id="IPR024402">
    <property type="entry name" value="DUF2726"/>
</dbReference>
<accession>N9DP02</accession>
<feature type="domain" description="DUF2726" evidence="2">
    <location>
        <begin position="50"/>
        <end position="149"/>
    </location>
</feature>
<evidence type="ECO:0000256" key="1">
    <source>
        <dbReference type="SAM" id="Phobius"/>
    </source>
</evidence>
<keyword evidence="1" id="KW-1133">Transmembrane helix</keyword>
<comment type="caution">
    <text evidence="3">The sequence shown here is derived from an EMBL/GenBank/DDBJ whole genome shotgun (WGS) entry which is preliminary data.</text>
</comment>
<dbReference type="PATRIC" id="fig|1120925.3.peg.2358"/>
<dbReference type="Pfam" id="PF10881">
    <property type="entry name" value="DUF2726"/>
    <property type="match status" value="1"/>
</dbReference>
<dbReference type="EMBL" id="APQD01000016">
    <property type="protein sequence ID" value="ENV82188.1"/>
    <property type="molecule type" value="Genomic_DNA"/>
</dbReference>
<sequence>MGFFFGIAKVPVFNLTQIIFFIIGCLASFALVCILFPRLFFRKQKYFPKRVITPFESKMYTRLISAFPQHHVLAQVAFSALITNQNYKIRNQFNRKVTDFVLLDKDCSVIVIIELDDPSHIGKEKEDAERDAMLQEAGYRVLRYTSIPSAHNLQKDIL</sequence>